<dbReference type="EMBL" id="QOIN01000058">
    <property type="protein sequence ID" value="RCG16832.1"/>
    <property type="molecule type" value="Genomic_DNA"/>
</dbReference>
<reference evidence="3 4" key="1">
    <citation type="submission" date="2018-06" db="EMBL/GenBank/DDBJ databases">
        <title>Streptomyces reniochalinae sp. nov. and Streptomyces diacarnus sp. nov. from marine sponges.</title>
        <authorList>
            <person name="Li L."/>
        </authorList>
    </citation>
    <scope>NUCLEOTIDE SEQUENCE [LARGE SCALE GENOMIC DNA]</scope>
    <source>
        <strain evidence="3 4">LHW51701</strain>
    </source>
</reference>
<feature type="signal peptide" evidence="2">
    <location>
        <begin position="1"/>
        <end position="31"/>
    </location>
</feature>
<dbReference type="RefSeq" id="WP_114024865.1">
    <property type="nucleotide sequence ID" value="NZ_JBEYTF010000025.1"/>
</dbReference>
<name>A0A367EGJ8_9ACTN</name>
<feature type="chain" id="PRO_5016851139" evidence="2">
    <location>
        <begin position="32"/>
        <end position="123"/>
    </location>
</feature>
<feature type="compositionally biased region" description="Polar residues" evidence="1">
    <location>
        <begin position="39"/>
        <end position="64"/>
    </location>
</feature>
<proteinExistence type="predicted"/>
<evidence type="ECO:0000313" key="4">
    <source>
        <dbReference type="Proteomes" id="UP000252914"/>
    </source>
</evidence>
<evidence type="ECO:0000313" key="3">
    <source>
        <dbReference type="EMBL" id="RCG16832.1"/>
    </source>
</evidence>
<keyword evidence="4" id="KW-1185">Reference proteome</keyword>
<gene>
    <name evidence="3" type="ORF">DTL70_28325</name>
</gene>
<protein>
    <submittedName>
        <fullName evidence="3">Uncharacterized protein</fullName>
    </submittedName>
</protein>
<sequence>MPSARIFWSRRIAVTVAVTAGALAVTPAATAASHLSGPAHSSPQAHTTQEAHVTRQTNERSTGSVAPDEMRTQSRGQGYRGIQGFNLCLLSQCSLGAGAPAEGGISQVQGGNLCLLATCDAGG</sequence>
<evidence type="ECO:0000256" key="1">
    <source>
        <dbReference type="SAM" id="MobiDB-lite"/>
    </source>
</evidence>
<organism evidence="3 4">
    <name type="scientific">Streptomyces diacarni</name>
    <dbReference type="NCBI Taxonomy" id="2800381"/>
    <lineage>
        <taxon>Bacteria</taxon>
        <taxon>Bacillati</taxon>
        <taxon>Actinomycetota</taxon>
        <taxon>Actinomycetes</taxon>
        <taxon>Kitasatosporales</taxon>
        <taxon>Streptomycetaceae</taxon>
        <taxon>Streptomyces</taxon>
    </lineage>
</organism>
<dbReference type="AlphaFoldDB" id="A0A367EGJ8"/>
<evidence type="ECO:0000256" key="2">
    <source>
        <dbReference type="SAM" id="SignalP"/>
    </source>
</evidence>
<accession>A0A367EGJ8</accession>
<dbReference type="Proteomes" id="UP000252914">
    <property type="component" value="Unassembled WGS sequence"/>
</dbReference>
<feature type="region of interest" description="Disordered" evidence="1">
    <location>
        <begin position="31"/>
        <end position="76"/>
    </location>
</feature>
<comment type="caution">
    <text evidence="3">The sequence shown here is derived from an EMBL/GenBank/DDBJ whole genome shotgun (WGS) entry which is preliminary data.</text>
</comment>
<keyword evidence="2" id="KW-0732">Signal</keyword>